<evidence type="ECO:0000256" key="2">
    <source>
        <dbReference type="SAM" id="Phobius"/>
    </source>
</evidence>
<keyword evidence="2" id="KW-0472">Membrane</keyword>
<dbReference type="InterPro" id="IPR027417">
    <property type="entry name" value="P-loop_NTPase"/>
</dbReference>
<feature type="region of interest" description="Disordered" evidence="1">
    <location>
        <begin position="1"/>
        <end position="45"/>
    </location>
</feature>
<keyword evidence="2" id="KW-0812">Transmembrane</keyword>
<proteinExistence type="predicted"/>
<feature type="compositionally biased region" description="Basic residues" evidence="1">
    <location>
        <begin position="1"/>
        <end position="13"/>
    </location>
</feature>
<keyword evidence="2" id="KW-1133">Transmembrane helix</keyword>
<gene>
    <name evidence="3" type="ORF">CDEB00056_LOCUS8745</name>
</gene>
<evidence type="ECO:0000256" key="1">
    <source>
        <dbReference type="SAM" id="MobiDB-lite"/>
    </source>
</evidence>
<dbReference type="SUPFAM" id="SSF52540">
    <property type="entry name" value="P-loop containing nucleoside triphosphate hydrolases"/>
    <property type="match status" value="1"/>
</dbReference>
<sequence length="424" mass="48994">MKMVVKQRKGKSKGNKDSSSSKVRIAENYNADKDSRGKKSKSAVAPKRKKKLSLPQLFLFLTCFFSVVGGILYRYYLKYGISIFVGRSFGDYKLTPYEWRKYIDDNDKTILLIGGPHRSGTTIVWEAIKKHPEISGFGDRFETGVDYSEGVLFQELYPRFGVGLEFKKNFGRPKRAKGEDEETQDGLGRFALLPEDIVHWTKENKSKYLKDPSNFSHLMNRFAPYWDKNSDFGGKDGMEKSKIWVEKSPQNGVLTTFLEGIYNMPVQEDGSVDIITPAKTKTCTQFLYMTRHPIANVYAIETFVHDSMGGFIDFEILLRNYIQLHKYMKMDEKALDSPAMWSRLEDFTSSPKQQLKEIYSFLHVSSDESIIDQVIENLDDIKPYPNEKYFKKWCAEGRKEHGHLIEKYSVELKNLELGYDLDVC</sequence>
<protein>
    <recommendedName>
        <fullName evidence="4">Protein-tyrosine sulfotransferase</fullName>
    </recommendedName>
</protein>
<accession>A0A7S3Q346</accession>
<organism evidence="3">
    <name type="scientific">Chaetoceros debilis</name>
    <dbReference type="NCBI Taxonomy" id="122233"/>
    <lineage>
        <taxon>Eukaryota</taxon>
        <taxon>Sar</taxon>
        <taxon>Stramenopiles</taxon>
        <taxon>Ochrophyta</taxon>
        <taxon>Bacillariophyta</taxon>
        <taxon>Coscinodiscophyceae</taxon>
        <taxon>Chaetocerotophycidae</taxon>
        <taxon>Chaetocerotales</taxon>
        <taxon>Chaetocerotaceae</taxon>
        <taxon>Chaetoceros</taxon>
    </lineage>
</organism>
<feature type="transmembrane region" description="Helical" evidence="2">
    <location>
        <begin position="57"/>
        <end position="77"/>
    </location>
</feature>
<evidence type="ECO:0000313" key="3">
    <source>
        <dbReference type="EMBL" id="CAE0463904.1"/>
    </source>
</evidence>
<name>A0A7S3Q346_9STRA</name>
<evidence type="ECO:0008006" key="4">
    <source>
        <dbReference type="Google" id="ProtNLM"/>
    </source>
</evidence>
<reference evidence="3" key="1">
    <citation type="submission" date="2021-01" db="EMBL/GenBank/DDBJ databases">
        <authorList>
            <person name="Corre E."/>
            <person name="Pelletier E."/>
            <person name="Niang G."/>
            <person name="Scheremetjew M."/>
            <person name="Finn R."/>
            <person name="Kale V."/>
            <person name="Holt S."/>
            <person name="Cochrane G."/>
            <person name="Meng A."/>
            <person name="Brown T."/>
            <person name="Cohen L."/>
        </authorList>
    </citation>
    <scope>NUCLEOTIDE SEQUENCE</scope>
    <source>
        <strain evidence="3">MM31A-1</strain>
    </source>
</reference>
<dbReference type="Gene3D" id="3.40.50.300">
    <property type="entry name" value="P-loop containing nucleotide triphosphate hydrolases"/>
    <property type="match status" value="1"/>
</dbReference>
<dbReference type="EMBL" id="HBIO01011252">
    <property type="protein sequence ID" value="CAE0463904.1"/>
    <property type="molecule type" value="Transcribed_RNA"/>
</dbReference>
<dbReference type="AlphaFoldDB" id="A0A7S3Q346"/>